<gene>
    <name evidence="4" type="ORF">MGAL_10B071618</name>
</gene>
<dbReference type="EMBL" id="UYJE01004441">
    <property type="protein sequence ID" value="VDI28060.1"/>
    <property type="molecule type" value="Genomic_DNA"/>
</dbReference>
<comment type="caution">
    <text evidence="4">The sequence shown here is derived from an EMBL/GenBank/DDBJ whole genome shotgun (WGS) entry which is preliminary data.</text>
</comment>
<feature type="compositionally biased region" description="Polar residues" evidence="1">
    <location>
        <begin position="2680"/>
        <end position="2692"/>
    </location>
</feature>
<dbReference type="InterPro" id="IPR058727">
    <property type="entry name" value="Helical_Vwde"/>
</dbReference>
<feature type="compositionally biased region" description="Basic and acidic residues" evidence="1">
    <location>
        <begin position="2693"/>
        <end position="2708"/>
    </location>
</feature>
<feature type="region of interest" description="Disordered" evidence="1">
    <location>
        <begin position="2680"/>
        <end position="2708"/>
    </location>
</feature>
<feature type="domain" description="VWFD" evidence="3">
    <location>
        <begin position="2095"/>
        <end position="2270"/>
    </location>
</feature>
<organism evidence="4 5">
    <name type="scientific">Mytilus galloprovincialis</name>
    <name type="common">Mediterranean mussel</name>
    <dbReference type="NCBI Taxonomy" id="29158"/>
    <lineage>
        <taxon>Eukaryota</taxon>
        <taxon>Metazoa</taxon>
        <taxon>Spiralia</taxon>
        <taxon>Lophotrochozoa</taxon>
        <taxon>Mollusca</taxon>
        <taxon>Bivalvia</taxon>
        <taxon>Autobranchia</taxon>
        <taxon>Pteriomorphia</taxon>
        <taxon>Mytilida</taxon>
        <taxon>Mytiloidea</taxon>
        <taxon>Mytilidae</taxon>
        <taxon>Mytilinae</taxon>
        <taxon>Mytilus</taxon>
    </lineage>
</organism>
<dbReference type="SMART" id="SM00216">
    <property type="entry name" value="VWD"/>
    <property type="match status" value="1"/>
</dbReference>
<dbReference type="Pfam" id="PF00094">
    <property type="entry name" value="VWD"/>
    <property type="match status" value="1"/>
</dbReference>
<evidence type="ECO:0000256" key="2">
    <source>
        <dbReference type="SAM" id="Phobius"/>
    </source>
</evidence>
<accession>A0A8B6E2F9</accession>
<reference evidence="4" key="1">
    <citation type="submission" date="2018-11" db="EMBL/GenBank/DDBJ databases">
        <authorList>
            <person name="Alioto T."/>
            <person name="Alioto T."/>
        </authorList>
    </citation>
    <scope>NUCLEOTIDE SEQUENCE</scope>
</reference>
<keyword evidence="2" id="KW-0472">Membrane</keyword>
<dbReference type="InterPro" id="IPR001846">
    <property type="entry name" value="VWF_type-D"/>
</dbReference>
<feature type="transmembrane region" description="Helical" evidence="2">
    <location>
        <begin position="2633"/>
        <end position="2653"/>
    </location>
</feature>
<protein>
    <recommendedName>
        <fullName evidence="3">VWFD domain-containing protein</fullName>
    </recommendedName>
</protein>
<sequence>MYNIYTEGWYKFSGNENILTKPPKPRQCGSLTPIWFDGKYPTSYAEILTVKACVVGNDTDCEHSWNVSVMHCGEYNVAYYGSPEHYINTGCGRYCMEYTDDPCSNYSIIEYDFTRHEDFYYHSHMYVSHCDDFVSGGWNYFEGGYNLSTSPLSSGQCRSYSPIWINESKNSSKVSTTPSHVWDEPCHWHNIITSNFERSVSYTLQNGEYQDCYDLEIHIEAWYKFSGNESIPNHPPKQGQCSSYSPIWLNGLYPTTYGEVAYLTACVVGNDTDCENSWNVTVMHCDGYNVAKLKPTYKETNRCAKYCIEYTRDPCSNYSVIDYDFTRHQDYFNQSYMYMQNCDHFSGGWYYFEGGYSLLKIPPLYGQCSAYYPIWINETIEQTYETDLVYLRACEGHSWSDCAYTWSIPTMKCGTKNIMYLRQQGICGRFCLESRNSSDPSYVWDMPCHWHNIITSTFDRSINYTLQSGENEDCYDWEVHMKAWYRFSGNESILTKPPKQGQCGSSSPFWLDGLYPTTYGEIASLTACVVGNDTDCENSWNINVMHCDGYNVAELKPAQYDMNSCGKYCMEYTKDPCSNYSIIDYDFTRHKEYYDHSYNCDSFWSGGWYYFEDGYSLATSLALSGQCGSLYPIWINETIEQTYDTHVVYLRACQVGYKSDCAYTWSIPTMKCGTKNIMYLRQKGSCGRFCLESKDSSEVSTTPSDVWDEPCQLHNIITSYFERSVSYTLQKGEYEYEDCYDREIHIEAWYKFSGNESIPTYPPKQGQCGSYSPIWLNGLYPTIYGGMASLTACVVGNDTDCENSWNVTVIHCDGYNVAKLKPTYNEINRCAKYCMEYTSDPCSNFSVIDYDFTRHQDYFNQSYMYMHNCDYISSGGWYYFEGGYSLLRIPPLYGQCSSYYPIWINETIEQTYETDLVYLRACEGNDWSDCAYSWSIPTMKCGTKNVMYLRQRGICGRFCLESRNSSDPSYVWDMPCHWHNIITSTFDRSVNYTLQSGEYEDCYDWEIYMKAWYRFSGNESIPTHPPKQGQCGSSSPIWLDGLYPTTYGEVASLTACVVGNDTDCENSWNINVMHCDGYNVAELKHSQYDMNSCRKYCMEYTNDPCSNYSVIDYDFTRHQDYYDYSYMSNCDSFWSGGWYYFEYGYSLARRPALSGQCGSQYPIWINETIETIDDTHVVYLRACQVGYESDCAFTWSIPTMQCGTKNIMYLREKGRCGRFCLESKNSSDVSSTPSNVWDEPCQLNNIIANNFERSVNYTLQSGEYEDCYDREIHIEAWYKFSGNESIPTYPPKQGQCGSSSPIWLNGIYPTTYGVMASLTACMVGNDTECGNSWNVSVMHCDGYNVARLKPEYNMTNCGRYCTDSTVDPCSNYTSIKYDPTRHANYNGSMHISNECESSSLYRGWYRFDGNYSLATSPVLAGQCGTYNPIWINGSLPTDDKEIKYVRACEVEMYSECINSWTIPMMKCGDFDIMYLRPTGMCGRYCLEREEDIYSSMAPTTVHMSSSQYHVTLSDNLDTIETSSDLSSSLFESHKTNSLSSSENGEKLHMSKSSSSKETGISMGDLADSLTSDLKHWNTMETIVQSSSFWTFKSVDTVMSSEWMYQNEYDKTTILTSSYSTHDLYSTSDISNKLGTVSVSISSKINVDSTKTERGPSSFNENWNNMETTVQTLSSSFNLDQIDTTKLSKSEIFKSTSSDDNWNKLNYDHSKSSLIDSWSTMDTTVNPTSLAIAFNSLESSNEMSTNVHLYTTDSSTNNNANSLFDTKHVTAMSSDANFSPSKVSDHYLSTSQSDSTSLETEVSDIKTTQKLYWQEASSTDKSLVTSTENNYVDLNITDYIYWPYAYPTIPTYDLNSEDHQLMFQCYVYSRYYFYNSYDSVLNSMTYDIQWYIDNEEFLTKTDIAYDKIENEGRLKSTDWMHRERKMGINIKCGIRFHLSSNKAFMESWNYYAGLDMWPHHLSISSGESATVYVWTTVPIACRYNDTTYSCKVKLDLFDFNEQFTAGAPMYCNNSVTEMTKPSMCGLELDGWQQWAWQTLDVNLPENTAADQEYQAKIKLRVLEADDDPIWSNYQLPEVTVHVVNDNVTDDYWWWYGSCSSGTDPWFSTFDWQWYDFHDQGEFVLYRHKTKPIEVHTIQRRYESHHTWTENCAIAVRAASDVFIIYGCGRPTKWIIRRLNCGIGNEYLEVYSRWGGYEIVLPTGSRVYVWISLNRRINAFLTMSRTDRYQTEGLCGTWNRNYEDDYTGRDGVVYDNATTFARTWSVPANDSLFIEKKRTEKLSQSFMYCSCMNSTQDGLSPNVDCSWKETMPTCPPLNWGREPCSIRSKRSADDDDDVTIDVSPDIVAYIKEPVVDPGWKNGWNETAAEDACNSYFTDSILFDACSSLSNVNVSSAILNCFVNIKIAGTDEYMADSFELFKTQCINEVRTNNSLYSEMSANGTSIAQLITENDCPFECKYNGVKNGDCVEGFCNCYTGFTGEDCRVNMTAPPVVATEMSNDSLCDTGSRACNYISIIDNSITSSGSHVLTTAIMENMGEIRCSTTANRRRRKRSTTSTTSINVYLVSVTNNGVDFSDSVPVVMFDSTCNTCTTTDTYVFCQLRSDVCVLNGACYSESSSQCNVSSDTSNSDASKLWIIGVVISVLLLIIIFLLMIKWCGKNKRSVAPLDYYTDEQTEMYSNQDSTFSQGHSSCPNRKDLPNPVEIDVKPW</sequence>
<proteinExistence type="predicted"/>
<keyword evidence="5" id="KW-1185">Reference proteome</keyword>
<dbReference type="Proteomes" id="UP000596742">
    <property type="component" value="Unassembled WGS sequence"/>
</dbReference>
<dbReference type="Pfam" id="PF26129">
    <property type="entry name" value="Vwde"/>
    <property type="match status" value="1"/>
</dbReference>
<feature type="region of interest" description="Disordered" evidence="1">
    <location>
        <begin position="1535"/>
        <end position="1560"/>
    </location>
</feature>
<dbReference type="PROSITE" id="PS51233">
    <property type="entry name" value="VWFD"/>
    <property type="match status" value="1"/>
</dbReference>
<name>A0A8B6E2F9_MYTGA</name>
<evidence type="ECO:0000259" key="3">
    <source>
        <dbReference type="PROSITE" id="PS51233"/>
    </source>
</evidence>
<dbReference type="OrthoDB" id="2015116at2759"/>
<keyword evidence="2" id="KW-0812">Transmembrane</keyword>
<evidence type="ECO:0000313" key="4">
    <source>
        <dbReference type="EMBL" id="VDI28060.1"/>
    </source>
</evidence>
<evidence type="ECO:0000256" key="1">
    <source>
        <dbReference type="SAM" id="MobiDB-lite"/>
    </source>
</evidence>
<evidence type="ECO:0000313" key="5">
    <source>
        <dbReference type="Proteomes" id="UP000596742"/>
    </source>
</evidence>
<keyword evidence="2" id="KW-1133">Transmembrane helix</keyword>